<gene>
    <name evidence="2" type="ORF">B0H17DRAFT_1136110</name>
</gene>
<reference evidence="2" key="1">
    <citation type="submission" date="2023-03" db="EMBL/GenBank/DDBJ databases">
        <title>Massive genome expansion in bonnet fungi (Mycena s.s.) driven by repeated elements and novel gene families across ecological guilds.</title>
        <authorList>
            <consortium name="Lawrence Berkeley National Laboratory"/>
            <person name="Harder C.B."/>
            <person name="Miyauchi S."/>
            <person name="Viragh M."/>
            <person name="Kuo A."/>
            <person name="Thoen E."/>
            <person name="Andreopoulos B."/>
            <person name="Lu D."/>
            <person name="Skrede I."/>
            <person name="Drula E."/>
            <person name="Henrissat B."/>
            <person name="Morin E."/>
            <person name="Kohler A."/>
            <person name="Barry K."/>
            <person name="LaButti K."/>
            <person name="Morin E."/>
            <person name="Salamov A."/>
            <person name="Lipzen A."/>
            <person name="Mereny Z."/>
            <person name="Hegedus B."/>
            <person name="Baldrian P."/>
            <person name="Stursova M."/>
            <person name="Weitz H."/>
            <person name="Taylor A."/>
            <person name="Grigoriev I.V."/>
            <person name="Nagy L.G."/>
            <person name="Martin F."/>
            <person name="Kauserud H."/>
        </authorList>
    </citation>
    <scope>NUCLEOTIDE SEQUENCE</scope>
    <source>
        <strain evidence="2">CBHHK067</strain>
    </source>
</reference>
<comment type="caution">
    <text evidence="2">The sequence shown here is derived from an EMBL/GenBank/DDBJ whole genome shotgun (WGS) entry which is preliminary data.</text>
</comment>
<organism evidence="2 3">
    <name type="scientific">Mycena rosella</name>
    <name type="common">Pink bonnet</name>
    <name type="synonym">Agaricus rosellus</name>
    <dbReference type="NCBI Taxonomy" id="1033263"/>
    <lineage>
        <taxon>Eukaryota</taxon>
        <taxon>Fungi</taxon>
        <taxon>Dikarya</taxon>
        <taxon>Basidiomycota</taxon>
        <taxon>Agaricomycotina</taxon>
        <taxon>Agaricomycetes</taxon>
        <taxon>Agaricomycetidae</taxon>
        <taxon>Agaricales</taxon>
        <taxon>Marasmiineae</taxon>
        <taxon>Mycenaceae</taxon>
        <taxon>Mycena</taxon>
    </lineage>
</organism>
<proteinExistence type="predicted"/>
<dbReference type="AlphaFoldDB" id="A0AAD7GGF1"/>
<sequence length="109" mass="12034">MFLRSKRVHMFANTKTDHHLLPGLVDEPRCPVDRDPRIAGDPDDAKGVGGGTDTERESSESKKQRYKAQRRANSQVTKVPVGGDMPTGAFSEEVVVDGVRFHAVKILHP</sequence>
<keyword evidence="3" id="KW-1185">Reference proteome</keyword>
<feature type="region of interest" description="Disordered" evidence="1">
    <location>
        <begin position="20"/>
        <end position="88"/>
    </location>
</feature>
<evidence type="ECO:0000313" key="3">
    <source>
        <dbReference type="Proteomes" id="UP001221757"/>
    </source>
</evidence>
<dbReference type="Proteomes" id="UP001221757">
    <property type="component" value="Unassembled WGS sequence"/>
</dbReference>
<evidence type="ECO:0000313" key="2">
    <source>
        <dbReference type="EMBL" id="KAJ7687755.1"/>
    </source>
</evidence>
<name>A0AAD7GGF1_MYCRO</name>
<feature type="compositionally biased region" description="Basic and acidic residues" evidence="1">
    <location>
        <begin position="53"/>
        <end position="63"/>
    </location>
</feature>
<protein>
    <submittedName>
        <fullName evidence="2">Uncharacterized protein</fullName>
    </submittedName>
</protein>
<evidence type="ECO:0000256" key="1">
    <source>
        <dbReference type="SAM" id="MobiDB-lite"/>
    </source>
</evidence>
<accession>A0AAD7GGF1</accession>
<feature type="compositionally biased region" description="Basic and acidic residues" evidence="1">
    <location>
        <begin position="20"/>
        <end position="46"/>
    </location>
</feature>
<dbReference type="EMBL" id="JARKIE010000085">
    <property type="protein sequence ID" value="KAJ7687755.1"/>
    <property type="molecule type" value="Genomic_DNA"/>
</dbReference>